<dbReference type="Pfam" id="PF00472">
    <property type="entry name" value="RF-1"/>
    <property type="match status" value="1"/>
</dbReference>
<sequence length="205" mass="23115">MNKITRAFISVLRQNSSSGGNSTVLGRQLSYKSDLSLDKIYPSARLQIYTPPPPPPGSDNKFNGFIPIDKLEITYSRSSGPGGQHVNTVNTKVDLRFKVAEADWIPEQTRQKLLKTLANRITKEGYYYIKSDLTRSQQMNLADALEKLRTIIRAQEAAEASPPSEETLEKLRRRQERAARERLQLKRGRAQVKADRQGPSGVVDF</sequence>
<dbReference type="EMBL" id="CH902620">
    <property type="protein sequence ID" value="EDV32366.1"/>
    <property type="molecule type" value="Genomic_DNA"/>
</dbReference>
<dbReference type="STRING" id="7217.B3MJJ8"/>
<dbReference type="EC" id="3.1.1.29" evidence="1"/>
<feature type="domain" description="Prokaryotic-type class I peptide chain release factors" evidence="6">
    <location>
        <begin position="77"/>
        <end position="93"/>
    </location>
</feature>
<accession>B3MJJ8</accession>
<evidence type="ECO:0000256" key="5">
    <source>
        <dbReference type="SAM" id="MobiDB-lite"/>
    </source>
</evidence>
<dbReference type="PANTHER" id="PTHR11075">
    <property type="entry name" value="PEPTIDE CHAIN RELEASE FACTOR"/>
    <property type="match status" value="1"/>
</dbReference>
<evidence type="ECO:0000256" key="3">
    <source>
        <dbReference type="ARBA" id="ARBA00039441"/>
    </source>
</evidence>
<dbReference type="FunFam" id="3.30.160.20:FF:000046">
    <property type="entry name" value="Peptidyl-tRNA hydrolase ICT1"/>
    <property type="match status" value="1"/>
</dbReference>
<dbReference type="SMR" id="B3MJJ8"/>
<dbReference type="SUPFAM" id="SSF110916">
    <property type="entry name" value="Peptidyl-tRNA hydrolase domain-like"/>
    <property type="match status" value="1"/>
</dbReference>
<dbReference type="InterPro" id="IPR000352">
    <property type="entry name" value="Pep_chain_release_fac_I"/>
</dbReference>
<dbReference type="Proteomes" id="UP000007801">
    <property type="component" value="Unassembled WGS sequence"/>
</dbReference>
<dbReference type="GO" id="GO:0004045">
    <property type="term" value="F:peptidyl-tRNA hydrolase activity"/>
    <property type="evidence" value="ECO:0007669"/>
    <property type="project" value="UniProtKB-EC"/>
</dbReference>
<dbReference type="OrthoDB" id="270639at2759"/>
<reference evidence="7 8" key="1">
    <citation type="journal article" date="2007" name="Nature">
        <title>Evolution of genes and genomes on the Drosophila phylogeny.</title>
        <authorList>
            <consortium name="Drosophila 12 Genomes Consortium"/>
            <person name="Clark A.G."/>
            <person name="Eisen M.B."/>
            <person name="Smith D.R."/>
            <person name="Bergman C.M."/>
            <person name="Oliver B."/>
            <person name="Markow T.A."/>
            <person name="Kaufman T.C."/>
            <person name="Kellis M."/>
            <person name="Gelbart W."/>
            <person name="Iyer V.N."/>
            <person name="Pollard D.A."/>
            <person name="Sackton T.B."/>
            <person name="Larracuente A.M."/>
            <person name="Singh N.D."/>
            <person name="Abad J.P."/>
            <person name="Abt D.N."/>
            <person name="Adryan B."/>
            <person name="Aguade M."/>
            <person name="Akashi H."/>
            <person name="Anderson W.W."/>
            <person name="Aquadro C.F."/>
            <person name="Ardell D.H."/>
            <person name="Arguello R."/>
            <person name="Artieri C.G."/>
            <person name="Barbash D.A."/>
            <person name="Barker D."/>
            <person name="Barsanti P."/>
            <person name="Batterham P."/>
            <person name="Batzoglou S."/>
            <person name="Begun D."/>
            <person name="Bhutkar A."/>
            <person name="Blanco E."/>
            <person name="Bosak S.A."/>
            <person name="Bradley R.K."/>
            <person name="Brand A.D."/>
            <person name="Brent M.R."/>
            <person name="Brooks A.N."/>
            <person name="Brown R.H."/>
            <person name="Butlin R.K."/>
            <person name="Caggese C."/>
            <person name="Calvi B.R."/>
            <person name="Bernardo de Carvalho A."/>
            <person name="Caspi A."/>
            <person name="Castrezana S."/>
            <person name="Celniker S.E."/>
            <person name="Chang J.L."/>
            <person name="Chapple C."/>
            <person name="Chatterji S."/>
            <person name="Chinwalla A."/>
            <person name="Civetta A."/>
            <person name="Clifton S.W."/>
            <person name="Comeron J.M."/>
            <person name="Costello J.C."/>
            <person name="Coyne J.A."/>
            <person name="Daub J."/>
            <person name="David R.G."/>
            <person name="Delcher A.L."/>
            <person name="Delehaunty K."/>
            <person name="Do C.B."/>
            <person name="Ebling H."/>
            <person name="Edwards K."/>
            <person name="Eickbush T."/>
            <person name="Evans J.D."/>
            <person name="Filipski A."/>
            <person name="Findeiss S."/>
            <person name="Freyhult E."/>
            <person name="Fulton L."/>
            <person name="Fulton R."/>
            <person name="Garcia A.C."/>
            <person name="Gardiner A."/>
            <person name="Garfield D.A."/>
            <person name="Garvin B.E."/>
            <person name="Gibson G."/>
            <person name="Gilbert D."/>
            <person name="Gnerre S."/>
            <person name="Godfrey J."/>
            <person name="Good R."/>
            <person name="Gotea V."/>
            <person name="Gravely B."/>
            <person name="Greenberg A.J."/>
            <person name="Griffiths-Jones S."/>
            <person name="Gross S."/>
            <person name="Guigo R."/>
            <person name="Gustafson E.A."/>
            <person name="Haerty W."/>
            <person name="Hahn M.W."/>
            <person name="Halligan D.L."/>
            <person name="Halpern A.L."/>
            <person name="Halter G.M."/>
            <person name="Han M.V."/>
            <person name="Heger A."/>
            <person name="Hillier L."/>
            <person name="Hinrichs A.S."/>
            <person name="Holmes I."/>
            <person name="Hoskins R.A."/>
            <person name="Hubisz M.J."/>
            <person name="Hultmark D."/>
            <person name="Huntley M.A."/>
            <person name="Jaffe D.B."/>
            <person name="Jagadeeshan S."/>
            <person name="Jeck W.R."/>
            <person name="Johnson J."/>
            <person name="Jones C.D."/>
            <person name="Jordan W.C."/>
            <person name="Karpen G.H."/>
            <person name="Kataoka E."/>
            <person name="Keightley P.D."/>
            <person name="Kheradpour P."/>
            <person name="Kirkness E.F."/>
            <person name="Koerich L.B."/>
            <person name="Kristiansen K."/>
            <person name="Kudrna D."/>
            <person name="Kulathinal R.J."/>
            <person name="Kumar S."/>
            <person name="Kwok R."/>
            <person name="Lander E."/>
            <person name="Langley C.H."/>
            <person name="Lapoint R."/>
            <person name="Lazzaro B.P."/>
            <person name="Lee S.J."/>
            <person name="Levesque L."/>
            <person name="Li R."/>
            <person name="Lin C.F."/>
            <person name="Lin M.F."/>
            <person name="Lindblad-Toh K."/>
            <person name="Llopart A."/>
            <person name="Long M."/>
            <person name="Low L."/>
            <person name="Lozovsky E."/>
            <person name="Lu J."/>
            <person name="Luo M."/>
            <person name="Machado C.A."/>
            <person name="Makalowski W."/>
            <person name="Marzo M."/>
            <person name="Matsuda M."/>
            <person name="Matzkin L."/>
            <person name="McAllister B."/>
            <person name="McBride C.S."/>
            <person name="McKernan B."/>
            <person name="McKernan K."/>
            <person name="Mendez-Lago M."/>
            <person name="Minx P."/>
            <person name="Mollenhauer M.U."/>
            <person name="Montooth K."/>
            <person name="Mount S.M."/>
            <person name="Mu X."/>
            <person name="Myers E."/>
            <person name="Negre B."/>
            <person name="Newfeld S."/>
            <person name="Nielsen R."/>
            <person name="Noor M.A."/>
            <person name="O'Grady P."/>
            <person name="Pachter L."/>
            <person name="Papaceit M."/>
            <person name="Parisi M.J."/>
            <person name="Parisi M."/>
            <person name="Parts L."/>
            <person name="Pedersen J.S."/>
            <person name="Pesole G."/>
            <person name="Phillippy A.M."/>
            <person name="Ponting C.P."/>
            <person name="Pop M."/>
            <person name="Porcelli D."/>
            <person name="Powell J.R."/>
            <person name="Prohaska S."/>
            <person name="Pruitt K."/>
            <person name="Puig M."/>
            <person name="Quesneville H."/>
            <person name="Ram K.R."/>
            <person name="Rand D."/>
            <person name="Rasmussen M.D."/>
            <person name="Reed L.K."/>
            <person name="Reenan R."/>
            <person name="Reily A."/>
            <person name="Remington K.A."/>
            <person name="Rieger T.T."/>
            <person name="Ritchie M.G."/>
            <person name="Robin C."/>
            <person name="Rogers Y.H."/>
            <person name="Rohde C."/>
            <person name="Rozas J."/>
            <person name="Rubenfield M.J."/>
            <person name="Ruiz A."/>
            <person name="Russo S."/>
            <person name="Salzberg S.L."/>
            <person name="Sanchez-Gracia A."/>
            <person name="Saranga D.J."/>
            <person name="Sato H."/>
            <person name="Schaeffer S.W."/>
            <person name="Schatz M.C."/>
            <person name="Schlenke T."/>
            <person name="Schwartz R."/>
            <person name="Segarra C."/>
            <person name="Singh R.S."/>
            <person name="Sirot L."/>
            <person name="Sirota M."/>
            <person name="Sisneros N.B."/>
            <person name="Smith C.D."/>
            <person name="Smith T.F."/>
            <person name="Spieth J."/>
            <person name="Stage D.E."/>
            <person name="Stark A."/>
            <person name="Stephan W."/>
            <person name="Strausberg R.L."/>
            <person name="Strempel S."/>
            <person name="Sturgill D."/>
            <person name="Sutton G."/>
            <person name="Sutton G.G."/>
            <person name="Tao W."/>
            <person name="Teichmann S."/>
            <person name="Tobari Y.N."/>
            <person name="Tomimura Y."/>
            <person name="Tsolas J.M."/>
            <person name="Valente V.L."/>
            <person name="Venter E."/>
            <person name="Venter J.C."/>
            <person name="Vicario S."/>
            <person name="Vieira F.G."/>
            <person name="Vilella A.J."/>
            <person name="Villasante A."/>
            <person name="Walenz B."/>
            <person name="Wang J."/>
            <person name="Wasserman M."/>
            <person name="Watts T."/>
            <person name="Wilson D."/>
            <person name="Wilson R.K."/>
            <person name="Wing R.A."/>
            <person name="Wolfner M.F."/>
            <person name="Wong A."/>
            <person name="Wong G.K."/>
            <person name="Wu C.I."/>
            <person name="Wu G."/>
            <person name="Yamamoto D."/>
            <person name="Yang H.P."/>
            <person name="Yang S.P."/>
            <person name="Yorke J.A."/>
            <person name="Yoshida K."/>
            <person name="Zdobnov E."/>
            <person name="Zhang P."/>
            <person name="Zhang Y."/>
            <person name="Zimin A.V."/>
            <person name="Baldwin J."/>
            <person name="Abdouelleil A."/>
            <person name="Abdulkadir J."/>
            <person name="Abebe A."/>
            <person name="Abera B."/>
            <person name="Abreu J."/>
            <person name="Acer S.C."/>
            <person name="Aftuck L."/>
            <person name="Alexander A."/>
            <person name="An P."/>
            <person name="Anderson E."/>
            <person name="Anderson S."/>
            <person name="Arachi H."/>
            <person name="Azer M."/>
            <person name="Bachantsang P."/>
            <person name="Barry A."/>
            <person name="Bayul T."/>
            <person name="Berlin A."/>
            <person name="Bessette D."/>
            <person name="Bloom T."/>
            <person name="Blye J."/>
            <person name="Boguslavskiy L."/>
            <person name="Bonnet C."/>
            <person name="Boukhgalter B."/>
            <person name="Bourzgui I."/>
            <person name="Brown A."/>
            <person name="Cahill P."/>
            <person name="Channer S."/>
            <person name="Cheshatsang Y."/>
            <person name="Chuda L."/>
            <person name="Citroen M."/>
            <person name="Collymore A."/>
            <person name="Cooke P."/>
            <person name="Costello M."/>
            <person name="D'Aco K."/>
            <person name="Daza R."/>
            <person name="De Haan G."/>
            <person name="DeGray S."/>
            <person name="DeMaso C."/>
            <person name="Dhargay N."/>
            <person name="Dooley K."/>
            <person name="Dooley E."/>
            <person name="Doricent M."/>
            <person name="Dorje P."/>
            <person name="Dorjee K."/>
            <person name="Dupes A."/>
            <person name="Elong R."/>
            <person name="Falk J."/>
            <person name="Farina A."/>
            <person name="Faro S."/>
            <person name="Ferguson D."/>
            <person name="Fisher S."/>
            <person name="Foley C.D."/>
            <person name="Franke A."/>
            <person name="Friedrich D."/>
            <person name="Gadbois L."/>
            <person name="Gearin G."/>
            <person name="Gearin C.R."/>
            <person name="Giannoukos G."/>
            <person name="Goode T."/>
            <person name="Graham J."/>
            <person name="Grandbois E."/>
            <person name="Grewal S."/>
            <person name="Gyaltsen K."/>
            <person name="Hafez N."/>
            <person name="Hagos B."/>
            <person name="Hall J."/>
            <person name="Henson C."/>
            <person name="Hollinger A."/>
            <person name="Honan T."/>
            <person name="Huard M.D."/>
            <person name="Hughes L."/>
            <person name="Hurhula B."/>
            <person name="Husby M.E."/>
            <person name="Kamat A."/>
            <person name="Kanga B."/>
            <person name="Kashin S."/>
            <person name="Khazanovich D."/>
            <person name="Kisner P."/>
            <person name="Lance K."/>
            <person name="Lara M."/>
            <person name="Lee W."/>
            <person name="Lennon N."/>
            <person name="Letendre F."/>
            <person name="LeVine R."/>
            <person name="Lipovsky A."/>
            <person name="Liu X."/>
            <person name="Liu J."/>
            <person name="Liu S."/>
            <person name="Lokyitsang T."/>
            <person name="Lokyitsang Y."/>
            <person name="Lubonja R."/>
            <person name="Lui A."/>
            <person name="MacDonald P."/>
            <person name="Magnisalis V."/>
            <person name="Maru K."/>
            <person name="Matthews C."/>
            <person name="McCusker W."/>
            <person name="McDonough S."/>
            <person name="Mehta T."/>
            <person name="Meldrim J."/>
            <person name="Meneus L."/>
            <person name="Mihai O."/>
            <person name="Mihalev A."/>
            <person name="Mihova T."/>
            <person name="Mittelman R."/>
            <person name="Mlenga V."/>
            <person name="Montmayeur A."/>
            <person name="Mulrain L."/>
            <person name="Navidi A."/>
            <person name="Naylor J."/>
            <person name="Negash T."/>
            <person name="Nguyen T."/>
            <person name="Nguyen N."/>
            <person name="Nicol R."/>
            <person name="Norbu C."/>
            <person name="Norbu N."/>
            <person name="Novod N."/>
            <person name="O'Neill B."/>
            <person name="Osman S."/>
            <person name="Markiewicz E."/>
            <person name="Oyono O.L."/>
            <person name="Patti C."/>
            <person name="Phunkhang P."/>
            <person name="Pierre F."/>
            <person name="Priest M."/>
            <person name="Raghuraman S."/>
            <person name="Rege F."/>
            <person name="Reyes R."/>
            <person name="Rise C."/>
            <person name="Rogov P."/>
            <person name="Ross K."/>
            <person name="Ryan E."/>
            <person name="Settipalli S."/>
            <person name="Shea T."/>
            <person name="Sherpa N."/>
            <person name="Shi L."/>
            <person name="Shih D."/>
            <person name="Sparrow T."/>
            <person name="Spaulding J."/>
            <person name="Stalker J."/>
            <person name="Stange-Thomann N."/>
            <person name="Stavropoulos S."/>
            <person name="Stone C."/>
            <person name="Strader C."/>
            <person name="Tesfaye S."/>
            <person name="Thomson T."/>
            <person name="Thoulutsang Y."/>
            <person name="Thoulutsang D."/>
            <person name="Topham K."/>
            <person name="Topping I."/>
            <person name="Tsamla T."/>
            <person name="Vassiliev H."/>
            <person name="Vo A."/>
            <person name="Wangchuk T."/>
            <person name="Wangdi T."/>
            <person name="Weiand M."/>
            <person name="Wilkinson J."/>
            <person name="Wilson A."/>
            <person name="Yadav S."/>
            <person name="Young G."/>
            <person name="Yu Q."/>
            <person name="Zembek L."/>
            <person name="Zhong D."/>
            <person name="Zimmer A."/>
            <person name="Zwirko Z."/>
            <person name="Jaffe D.B."/>
            <person name="Alvarez P."/>
            <person name="Brockman W."/>
            <person name="Butler J."/>
            <person name="Chin C."/>
            <person name="Gnerre S."/>
            <person name="Grabherr M."/>
            <person name="Kleber M."/>
            <person name="Mauceli E."/>
            <person name="MacCallum I."/>
        </authorList>
    </citation>
    <scope>NUCLEOTIDE SEQUENCE [LARGE SCALE GENOMIC DNA]</scope>
    <source>
        <strain evidence="8">Tucson 14024-0371.13</strain>
    </source>
</reference>
<feature type="compositionally biased region" description="Low complexity" evidence="5">
    <location>
        <begin position="156"/>
        <end position="165"/>
    </location>
</feature>
<dbReference type="PROSITE" id="PS00745">
    <property type="entry name" value="RF_PROK_I"/>
    <property type="match status" value="1"/>
</dbReference>
<dbReference type="AlphaFoldDB" id="B3MJJ8"/>
<dbReference type="Gene3D" id="3.30.160.20">
    <property type="match status" value="1"/>
</dbReference>
<proteinExistence type="inferred from homology"/>
<dbReference type="NCBIfam" id="NF006718">
    <property type="entry name" value="PRK09256.1"/>
    <property type="match status" value="1"/>
</dbReference>
<evidence type="ECO:0000256" key="1">
    <source>
        <dbReference type="ARBA" id="ARBA00013260"/>
    </source>
</evidence>
<dbReference type="PANTHER" id="PTHR11075:SF54">
    <property type="entry name" value="LARGE RIBOSOMAL SUBUNIT PROTEIN ML62"/>
    <property type="match status" value="1"/>
</dbReference>
<dbReference type="InParanoid" id="B3MJJ8"/>
<keyword evidence="8" id="KW-1185">Reference proteome</keyword>
<dbReference type="GO" id="GO:0016150">
    <property type="term" value="F:translation release factor activity, codon nonspecific"/>
    <property type="evidence" value="ECO:0007669"/>
    <property type="project" value="TreeGrafter"/>
</dbReference>
<evidence type="ECO:0000256" key="4">
    <source>
        <dbReference type="ARBA" id="ARBA00041531"/>
    </source>
</evidence>
<evidence type="ECO:0000259" key="6">
    <source>
        <dbReference type="PROSITE" id="PS00745"/>
    </source>
</evidence>
<gene>
    <name evidence="7" type="primary">Dana\GF15799</name>
    <name evidence="7" type="synonym">dana_GLEANR_16562</name>
    <name evidence="7" type="ORF">GF15799</name>
</gene>
<name>B3MJJ8_DROAN</name>
<evidence type="ECO:0000313" key="7">
    <source>
        <dbReference type="EMBL" id="EDV32366.1"/>
    </source>
</evidence>
<dbReference type="KEGG" id="dan:6498604"/>
<feature type="region of interest" description="Disordered" evidence="5">
    <location>
        <begin position="156"/>
        <end position="205"/>
    </location>
</feature>
<comment type="similarity">
    <text evidence="2">Belongs to the prokaryotic/mitochondrial release factor family. Mitochondrion-specific ribosomal protein mL62 subfamily.</text>
</comment>
<dbReference type="InterPro" id="IPR052104">
    <property type="entry name" value="Mito_Release_Factor_mL62"/>
</dbReference>
<dbReference type="GO" id="GO:0070126">
    <property type="term" value="P:mitochondrial translational termination"/>
    <property type="evidence" value="ECO:0007669"/>
    <property type="project" value="TreeGrafter"/>
</dbReference>
<dbReference type="FunCoup" id="B3MJJ8">
    <property type="interactions" value="1423"/>
</dbReference>
<dbReference type="HOGENOM" id="CLU_089470_6_1_1"/>
<dbReference type="GeneID" id="6498604"/>
<protein>
    <recommendedName>
        <fullName evidence="3">Large ribosomal subunit protein mL62</fullName>
        <ecNumber evidence="1">3.1.1.29</ecNumber>
    </recommendedName>
    <alternativeName>
        <fullName evidence="4">Peptidyl-tRNA hydrolase ICT1, mitochondrial</fullName>
    </alternativeName>
</protein>
<dbReference type="OMA" id="GGQNVNC"/>
<dbReference type="PhylomeDB" id="B3MJJ8"/>
<evidence type="ECO:0000313" key="8">
    <source>
        <dbReference type="Proteomes" id="UP000007801"/>
    </source>
</evidence>
<dbReference type="GO" id="GO:0005762">
    <property type="term" value="C:mitochondrial large ribosomal subunit"/>
    <property type="evidence" value="ECO:0007669"/>
    <property type="project" value="TreeGrafter"/>
</dbReference>
<dbReference type="eggNOG" id="KOG3429">
    <property type="taxonomic scope" value="Eukaryota"/>
</dbReference>
<organism evidence="7 8">
    <name type="scientific">Drosophila ananassae</name>
    <name type="common">Fruit fly</name>
    <dbReference type="NCBI Taxonomy" id="7217"/>
    <lineage>
        <taxon>Eukaryota</taxon>
        <taxon>Metazoa</taxon>
        <taxon>Ecdysozoa</taxon>
        <taxon>Arthropoda</taxon>
        <taxon>Hexapoda</taxon>
        <taxon>Insecta</taxon>
        <taxon>Pterygota</taxon>
        <taxon>Neoptera</taxon>
        <taxon>Endopterygota</taxon>
        <taxon>Diptera</taxon>
        <taxon>Brachycera</taxon>
        <taxon>Muscomorpha</taxon>
        <taxon>Ephydroidea</taxon>
        <taxon>Drosophilidae</taxon>
        <taxon>Drosophila</taxon>
        <taxon>Sophophora</taxon>
    </lineage>
</organism>
<evidence type="ECO:0000256" key="2">
    <source>
        <dbReference type="ARBA" id="ARBA00038225"/>
    </source>
</evidence>